<protein>
    <submittedName>
        <fullName evidence="1">Uncharacterized protein</fullName>
    </submittedName>
</protein>
<organism evidence="1 2">
    <name type="scientific">Elysia crispata</name>
    <name type="common">lettuce slug</name>
    <dbReference type="NCBI Taxonomy" id="231223"/>
    <lineage>
        <taxon>Eukaryota</taxon>
        <taxon>Metazoa</taxon>
        <taxon>Spiralia</taxon>
        <taxon>Lophotrochozoa</taxon>
        <taxon>Mollusca</taxon>
        <taxon>Gastropoda</taxon>
        <taxon>Heterobranchia</taxon>
        <taxon>Euthyneura</taxon>
        <taxon>Panpulmonata</taxon>
        <taxon>Sacoglossa</taxon>
        <taxon>Placobranchoidea</taxon>
        <taxon>Plakobranchidae</taxon>
        <taxon>Elysia</taxon>
    </lineage>
</organism>
<proteinExistence type="predicted"/>
<comment type="caution">
    <text evidence="1">The sequence shown here is derived from an EMBL/GenBank/DDBJ whole genome shotgun (WGS) entry which is preliminary data.</text>
</comment>
<reference evidence="1" key="1">
    <citation type="journal article" date="2023" name="G3 (Bethesda)">
        <title>A reference genome for the long-term kleptoplast-retaining sea slug Elysia crispata morphotype clarki.</title>
        <authorList>
            <person name="Eastman K.E."/>
            <person name="Pendleton A.L."/>
            <person name="Shaikh M.A."/>
            <person name="Suttiyut T."/>
            <person name="Ogas R."/>
            <person name="Tomko P."/>
            <person name="Gavelis G."/>
            <person name="Widhalm J.R."/>
            <person name="Wisecaver J.H."/>
        </authorList>
    </citation>
    <scope>NUCLEOTIDE SEQUENCE</scope>
    <source>
        <strain evidence="1">ECLA1</strain>
    </source>
</reference>
<dbReference type="AlphaFoldDB" id="A0AAE0XNE6"/>
<keyword evidence="2" id="KW-1185">Reference proteome</keyword>
<dbReference type="EMBL" id="JAWDGP010007966">
    <property type="protein sequence ID" value="KAK3698859.1"/>
    <property type="molecule type" value="Genomic_DNA"/>
</dbReference>
<accession>A0AAE0XNE6</accession>
<gene>
    <name evidence="1" type="ORF">RRG08_028714</name>
</gene>
<dbReference type="Proteomes" id="UP001283361">
    <property type="component" value="Unassembled WGS sequence"/>
</dbReference>
<name>A0AAE0XNE6_9GAST</name>
<evidence type="ECO:0000313" key="2">
    <source>
        <dbReference type="Proteomes" id="UP001283361"/>
    </source>
</evidence>
<evidence type="ECO:0000313" key="1">
    <source>
        <dbReference type="EMBL" id="KAK3698859.1"/>
    </source>
</evidence>
<sequence length="139" mass="15275">MPAADSAVLSCAPAGPIERPMSHGRCALSGNKSRNWSLMRVPLERHLSRADNATIVYRAEPRQYLSIVLNYCEVALVKFINQSATSFYSGFERIRFQSCEAEKDESRDQMVNRVPPGSPGIFPDHLGLGLGASSSRAHP</sequence>